<feature type="region of interest" description="Disordered" evidence="1">
    <location>
        <begin position="57"/>
        <end position="76"/>
    </location>
</feature>
<organism evidence="3 4">
    <name type="scientific">Liparis tanakae</name>
    <name type="common">Tanaka's snailfish</name>
    <dbReference type="NCBI Taxonomy" id="230148"/>
    <lineage>
        <taxon>Eukaryota</taxon>
        <taxon>Metazoa</taxon>
        <taxon>Chordata</taxon>
        <taxon>Craniata</taxon>
        <taxon>Vertebrata</taxon>
        <taxon>Euteleostomi</taxon>
        <taxon>Actinopterygii</taxon>
        <taxon>Neopterygii</taxon>
        <taxon>Teleostei</taxon>
        <taxon>Neoteleostei</taxon>
        <taxon>Acanthomorphata</taxon>
        <taxon>Eupercaria</taxon>
        <taxon>Perciformes</taxon>
        <taxon>Cottioidei</taxon>
        <taxon>Cottales</taxon>
        <taxon>Liparidae</taxon>
        <taxon>Liparis</taxon>
    </lineage>
</organism>
<evidence type="ECO:0000256" key="1">
    <source>
        <dbReference type="SAM" id="MobiDB-lite"/>
    </source>
</evidence>
<keyword evidence="3" id="KW-0418">Kinase</keyword>
<proteinExistence type="predicted"/>
<gene>
    <name evidence="3" type="primary">Vrk2</name>
    <name evidence="3" type="ORF">EYF80_065008</name>
</gene>
<dbReference type="EMBL" id="SRLO01014089">
    <property type="protein sequence ID" value="TNN24866.1"/>
    <property type="molecule type" value="Genomic_DNA"/>
</dbReference>
<feature type="transmembrane region" description="Helical" evidence="2">
    <location>
        <begin position="86"/>
        <end position="104"/>
    </location>
</feature>
<evidence type="ECO:0000256" key="2">
    <source>
        <dbReference type="SAM" id="Phobius"/>
    </source>
</evidence>
<keyword evidence="2" id="KW-0472">Membrane</keyword>
<reference evidence="3 4" key="1">
    <citation type="submission" date="2019-03" db="EMBL/GenBank/DDBJ databases">
        <title>First draft genome of Liparis tanakae, snailfish: a comprehensive survey of snailfish specific genes.</title>
        <authorList>
            <person name="Kim W."/>
            <person name="Song I."/>
            <person name="Jeong J.-H."/>
            <person name="Kim D."/>
            <person name="Kim S."/>
            <person name="Ryu S."/>
            <person name="Song J.Y."/>
            <person name="Lee S.K."/>
        </authorList>
    </citation>
    <scope>NUCLEOTIDE SEQUENCE [LARGE SCALE GENOMIC DNA]</scope>
    <source>
        <tissue evidence="3">Muscle</tissue>
    </source>
</reference>
<dbReference type="Proteomes" id="UP000314294">
    <property type="component" value="Unassembled WGS sequence"/>
</dbReference>
<keyword evidence="2" id="KW-0812">Transmembrane</keyword>
<dbReference type="GO" id="GO:0016301">
    <property type="term" value="F:kinase activity"/>
    <property type="evidence" value="ECO:0007669"/>
    <property type="project" value="UniProtKB-KW"/>
</dbReference>
<name>A0A4Z2E7F3_9TELE</name>
<evidence type="ECO:0000313" key="4">
    <source>
        <dbReference type="Proteomes" id="UP000314294"/>
    </source>
</evidence>
<keyword evidence="2" id="KW-1133">Transmembrane helix</keyword>
<accession>A0A4Z2E7F3</accession>
<keyword evidence="3" id="KW-0808">Transferase</keyword>
<comment type="caution">
    <text evidence="3">The sequence shown here is derived from an EMBL/GenBank/DDBJ whole genome shotgun (WGS) entry which is preliminary data.</text>
</comment>
<evidence type="ECO:0000313" key="3">
    <source>
        <dbReference type="EMBL" id="TNN24866.1"/>
    </source>
</evidence>
<sequence length="106" mass="12112">MDDLPDSVQHLAVGGASTDEVAEFLLYVKTLDYEEAPDYPHLRRLLAAGVTARLDFSTPRETSGAPGARRRDPPTREKVKVNEDIYVCRYICVYILYVCMYTYIYI</sequence>
<dbReference type="AlphaFoldDB" id="A0A4Z2E7F3"/>
<keyword evidence="4" id="KW-1185">Reference proteome</keyword>
<dbReference type="Gene3D" id="1.10.510.10">
    <property type="entry name" value="Transferase(Phosphotransferase) domain 1"/>
    <property type="match status" value="1"/>
</dbReference>
<protein>
    <submittedName>
        <fullName evidence="3">Serine/threonine-protein kinase VRK2</fullName>
    </submittedName>
</protein>
<dbReference type="OrthoDB" id="2687620at2759"/>